<dbReference type="Proteomes" id="UP000033647">
    <property type="component" value="Unassembled WGS sequence"/>
</dbReference>
<evidence type="ECO:0000256" key="1">
    <source>
        <dbReference type="SAM" id="MobiDB-lite"/>
    </source>
</evidence>
<organism evidence="2 3">
    <name type="scientific">Zymoseptoria brevis</name>
    <dbReference type="NCBI Taxonomy" id="1047168"/>
    <lineage>
        <taxon>Eukaryota</taxon>
        <taxon>Fungi</taxon>
        <taxon>Dikarya</taxon>
        <taxon>Ascomycota</taxon>
        <taxon>Pezizomycotina</taxon>
        <taxon>Dothideomycetes</taxon>
        <taxon>Dothideomycetidae</taxon>
        <taxon>Mycosphaerellales</taxon>
        <taxon>Mycosphaerellaceae</taxon>
        <taxon>Zymoseptoria</taxon>
    </lineage>
</organism>
<dbReference type="EMBL" id="LAFY01000637">
    <property type="protein sequence ID" value="KJX96365.1"/>
    <property type="molecule type" value="Genomic_DNA"/>
</dbReference>
<proteinExistence type="predicted"/>
<evidence type="ECO:0000313" key="2">
    <source>
        <dbReference type="EMBL" id="KJX96365.1"/>
    </source>
</evidence>
<evidence type="ECO:0000313" key="3">
    <source>
        <dbReference type="Proteomes" id="UP000033647"/>
    </source>
</evidence>
<accession>A0A0F4GJJ2</accession>
<keyword evidence="3" id="KW-1185">Reference proteome</keyword>
<reference evidence="2 3" key="1">
    <citation type="submission" date="2015-03" db="EMBL/GenBank/DDBJ databases">
        <title>RNA-seq based gene annotation and comparative genomics of four Zymoseptoria species reveal species-specific pathogenicity related genes and transposable element activity.</title>
        <authorList>
            <person name="Grandaubert J."/>
            <person name="Bhattacharyya A."/>
            <person name="Stukenbrock E.H."/>
        </authorList>
    </citation>
    <scope>NUCLEOTIDE SEQUENCE [LARGE SCALE GENOMIC DNA]</scope>
    <source>
        <strain evidence="2 3">Zb18110</strain>
    </source>
</reference>
<name>A0A0F4GJJ2_9PEZI</name>
<protein>
    <submittedName>
        <fullName evidence="2">Uncharacterized protein</fullName>
    </submittedName>
</protein>
<dbReference type="OrthoDB" id="3621149at2759"/>
<comment type="caution">
    <text evidence="2">The sequence shown here is derived from an EMBL/GenBank/DDBJ whole genome shotgun (WGS) entry which is preliminary data.</text>
</comment>
<dbReference type="AlphaFoldDB" id="A0A0F4GJJ2"/>
<gene>
    <name evidence="2" type="ORF">TI39_contig645g00001</name>
</gene>
<feature type="region of interest" description="Disordered" evidence="1">
    <location>
        <begin position="1"/>
        <end position="24"/>
    </location>
</feature>
<sequence length="199" mass="21761">MAAAKSGAESMMRTPAVHQSRSGGLSEEQSTTACKESKSTCATCQHVLCKCRSYEPGLVRCSPAPDDEDLCLCFPCILSYLGCYVEAFHERQYYPELQEKGFSQEQQAAIAEEWYWISVERHTAIWKYLNGVGTLGDGCAWRPPPVPALMVHSRSTAVSSSRVTSGAGLRDERSGIPKGSGCNWELEVGIGYDALPLEI</sequence>